<comment type="similarity">
    <text evidence="2">Belongs to the RmuC family.</text>
</comment>
<proteinExistence type="inferred from homology"/>
<reference evidence="6 7" key="1">
    <citation type="submission" date="2019-06" db="EMBL/GenBank/DDBJ databases">
        <title>Aeromicrobium sp. nov., isolated from a maize field.</title>
        <authorList>
            <person name="Lin S.-Y."/>
            <person name="Tsai C.-F."/>
            <person name="Young C.-C."/>
        </authorList>
    </citation>
    <scope>NUCLEOTIDE SEQUENCE [LARGE SCALE GENOMIC DNA]</scope>
    <source>
        <strain evidence="6 7">CC-CFT486</strain>
    </source>
</reference>
<dbReference type="InterPro" id="IPR003798">
    <property type="entry name" value="DNA_recombination_RmuC"/>
</dbReference>
<dbReference type="GO" id="GO:0006310">
    <property type="term" value="P:DNA recombination"/>
    <property type="evidence" value="ECO:0007669"/>
    <property type="project" value="UniProtKB-KW"/>
</dbReference>
<evidence type="ECO:0000313" key="7">
    <source>
        <dbReference type="Proteomes" id="UP000321571"/>
    </source>
</evidence>
<dbReference type="RefSeq" id="WP_147683626.1">
    <property type="nucleotide sequence ID" value="NZ_VDUX01000001.1"/>
</dbReference>
<keyword evidence="4" id="KW-0233">DNA recombination</keyword>
<evidence type="ECO:0000256" key="1">
    <source>
        <dbReference type="ARBA" id="ARBA00003416"/>
    </source>
</evidence>
<dbReference type="PANTHER" id="PTHR30563:SF0">
    <property type="entry name" value="DNA RECOMBINATION PROTEIN RMUC"/>
    <property type="match status" value="1"/>
</dbReference>
<keyword evidence="7" id="KW-1185">Reference proteome</keyword>
<dbReference type="EMBL" id="VDUX01000001">
    <property type="protein sequence ID" value="TXL63218.1"/>
    <property type="molecule type" value="Genomic_DNA"/>
</dbReference>
<dbReference type="PANTHER" id="PTHR30563">
    <property type="entry name" value="DNA RECOMBINATION PROTEIN RMUC"/>
    <property type="match status" value="1"/>
</dbReference>
<protein>
    <submittedName>
        <fullName evidence="6">DNA recombination protein RmuC</fullName>
    </submittedName>
</protein>
<organism evidence="6 7">
    <name type="scientific">Aeromicrobium terrae</name>
    <dbReference type="NCBI Taxonomy" id="2498846"/>
    <lineage>
        <taxon>Bacteria</taxon>
        <taxon>Bacillati</taxon>
        <taxon>Actinomycetota</taxon>
        <taxon>Actinomycetes</taxon>
        <taxon>Propionibacteriales</taxon>
        <taxon>Nocardioidaceae</taxon>
        <taxon>Aeromicrobium</taxon>
    </lineage>
</organism>
<sequence length="433" mass="47442">MELVGVLLLGLVLGALVGWTLGRSNAVTSASAADPAVLEARHQAVVAQLRQEEAEARAEVSRELAAAEASIAGLQDALEQARREALQRAESDRAENKVLQQLAPISENLRAMQKTVVDLESQRNQQHGVLAQELKVTRETAERSKLAAETLASALRNNSVRGVYGETQLKSLVESAGLLRRVDFSTQESIEAESGARRPDMVINLPGGKQYAVDAKVPYSAFIEANRPDISEEHRAQHLVQHARQVKGHVDALASKQYWSGLAASPEFTVAFIPNESILNAALDADPGLMEHAFAKGVLLATPTNLWAILKTVAFTWQQEVLTEDAKNLFDLGKVLYARLSKLAEHAEKLRRSIESTVTSYNSFASSLEQRVLVTARKLDQVDETKIIASPRVIDAQTKPLTQEEFIAFQDLERPELDFTVDAEIVDDGRQTG</sequence>
<dbReference type="Proteomes" id="UP000321571">
    <property type="component" value="Unassembled WGS sequence"/>
</dbReference>
<evidence type="ECO:0000256" key="3">
    <source>
        <dbReference type="ARBA" id="ARBA00023054"/>
    </source>
</evidence>
<dbReference type="AlphaFoldDB" id="A0A5C8NPQ7"/>
<feature type="coiled-coil region" evidence="5">
    <location>
        <begin position="39"/>
        <end position="95"/>
    </location>
</feature>
<evidence type="ECO:0000256" key="2">
    <source>
        <dbReference type="ARBA" id="ARBA00009840"/>
    </source>
</evidence>
<dbReference type="OrthoDB" id="370725at2"/>
<evidence type="ECO:0000256" key="4">
    <source>
        <dbReference type="ARBA" id="ARBA00023172"/>
    </source>
</evidence>
<comment type="caution">
    <text evidence="6">The sequence shown here is derived from an EMBL/GenBank/DDBJ whole genome shotgun (WGS) entry which is preliminary data.</text>
</comment>
<name>A0A5C8NPQ7_9ACTN</name>
<keyword evidence="3 5" id="KW-0175">Coiled coil</keyword>
<gene>
    <name evidence="6" type="primary">rmuC</name>
    <name evidence="6" type="ORF">FHP06_03050</name>
</gene>
<evidence type="ECO:0000256" key="5">
    <source>
        <dbReference type="SAM" id="Coils"/>
    </source>
</evidence>
<dbReference type="Pfam" id="PF02646">
    <property type="entry name" value="RmuC"/>
    <property type="match status" value="1"/>
</dbReference>
<accession>A0A5C8NPQ7</accession>
<evidence type="ECO:0000313" key="6">
    <source>
        <dbReference type="EMBL" id="TXL63218.1"/>
    </source>
</evidence>
<comment type="function">
    <text evidence="1">Involved in DNA recombination.</text>
</comment>